<comment type="caution">
    <text evidence="3">The sequence shown here is derived from an EMBL/GenBank/DDBJ whole genome shotgun (WGS) entry which is preliminary data.</text>
</comment>
<dbReference type="Pfam" id="PF13561">
    <property type="entry name" value="adh_short_C2"/>
    <property type="match status" value="1"/>
</dbReference>
<accession>A0ABQ1IF89</accession>
<organism evidence="3 4">
    <name type="scientific">Tistrella bauzanensis</name>
    <dbReference type="NCBI Taxonomy" id="657419"/>
    <lineage>
        <taxon>Bacteria</taxon>
        <taxon>Pseudomonadati</taxon>
        <taxon>Pseudomonadota</taxon>
        <taxon>Alphaproteobacteria</taxon>
        <taxon>Geminicoccales</taxon>
        <taxon>Geminicoccaceae</taxon>
        <taxon>Tistrella</taxon>
    </lineage>
</organism>
<dbReference type="RefSeq" id="WP_188576809.1">
    <property type="nucleotide sequence ID" value="NZ_BMDZ01000015.1"/>
</dbReference>
<keyword evidence="1" id="KW-0521">NADP</keyword>
<dbReference type="EMBL" id="BMDZ01000015">
    <property type="protein sequence ID" value="GGB36322.1"/>
    <property type="molecule type" value="Genomic_DNA"/>
</dbReference>
<protein>
    <submittedName>
        <fullName evidence="3">Oxidoreductase</fullName>
    </submittedName>
</protein>
<dbReference type="InterPro" id="IPR036291">
    <property type="entry name" value="NAD(P)-bd_dom_sf"/>
</dbReference>
<gene>
    <name evidence="3" type="ORF">GCM10011505_17230</name>
</gene>
<evidence type="ECO:0000313" key="3">
    <source>
        <dbReference type="EMBL" id="GGB36322.1"/>
    </source>
</evidence>
<evidence type="ECO:0000313" key="4">
    <source>
        <dbReference type="Proteomes" id="UP000603352"/>
    </source>
</evidence>
<evidence type="ECO:0000256" key="1">
    <source>
        <dbReference type="ARBA" id="ARBA00022857"/>
    </source>
</evidence>
<dbReference type="PANTHER" id="PTHR43296:SF2">
    <property type="entry name" value="PEROXISOMAL 2,4-DIENOYL-COA REDUCTASE [(3E)-ENOYL-COA-PRODUCING]"/>
    <property type="match status" value="1"/>
</dbReference>
<dbReference type="PANTHER" id="PTHR43296">
    <property type="entry name" value="PEROXISOMAL 2,4-DIENOYL-COA REDUCTASE"/>
    <property type="match status" value="1"/>
</dbReference>
<dbReference type="Gene3D" id="3.40.50.720">
    <property type="entry name" value="NAD(P)-binding Rossmann-like Domain"/>
    <property type="match status" value="1"/>
</dbReference>
<name>A0ABQ1IF89_9PROT</name>
<keyword evidence="4" id="KW-1185">Reference proteome</keyword>
<sequence>MFAADLLKGRRALITGGGTGLGLAIAGRYAELGADLVLVGRRAAVLDDAAAGLAARHGVDVDAIACDVRDAMAVDAMMDRAFATRPIDILVNNAAGNFLARSETLSPRAVDAIIDIVLKGAANVTLAAGRRWISAGLPAAVLCILTQSALTGAPYKLPSAMAKAGVLAMIRSLAVEWGPHGIRLNGIAPGPFPTEGAFGRLRPAGTEMPPPEAGVALGRTGKPAELADLAAFLVSDGAGYITGEVLAIDGGRRLEGAAGPDLAALRGWTPSVWDSLRGVGRAAAPASTSASTDEDRP</sequence>
<evidence type="ECO:0000256" key="2">
    <source>
        <dbReference type="ARBA" id="ARBA00023002"/>
    </source>
</evidence>
<dbReference type="Proteomes" id="UP000603352">
    <property type="component" value="Unassembled WGS sequence"/>
</dbReference>
<dbReference type="PRINTS" id="PR00081">
    <property type="entry name" value="GDHRDH"/>
</dbReference>
<dbReference type="SUPFAM" id="SSF51735">
    <property type="entry name" value="NAD(P)-binding Rossmann-fold domains"/>
    <property type="match status" value="1"/>
</dbReference>
<keyword evidence="2" id="KW-0560">Oxidoreductase</keyword>
<dbReference type="InterPro" id="IPR045017">
    <property type="entry name" value="DECR2-like"/>
</dbReference>
<proteinExistence type="predicted"/>
<reference evidence="4" key="1">
    <citation type="journal article" date="2019" name="Int. J. Syst. Evol. Microbiol.">
        <title>The Global Catalogue of Microorganisms (GCM) 10K type strain sequencing project: providing services to taxonomists for standard genome sequencing and annotation.</title>
        <authorList>
            <consortium name="The Broad Institute Genomics Platform"/>
            <consortium name="The Broad Institute Genome Sequencing Center for Infectious Disease"/>
            <person name="Wu L."/>
            <person name="Ma J."/>
        </authorList>
    </citation>
    <scope>NUCLEOTIDE SEQUENCE [LARGE SCALE GENOMIC DNA]</scope>
    <source>
        <strain evidence="4">CGMCC 1.10188</strain>
    </source>
</reference>
<dbReference type="InterPro" id="IPR002347">
    <property type="entry name" value="SDR_fam"/>
</dbReference>